<name>B6IFC2_CAEBR</name>
<protein>
    <submittedName>
        <fullName evidence="2">Protein CBG25638</fullName>
    </submittedName>
</protein>
<accession>B6IFC2</accession>
<feature type="compositionally biased region" description="Gly residues" evidence="1">
    <location>
        <begin position="13"/>
        <end position="30"/>
    </location>
</feature>
<evidence type="ECO:0000256" key="1">
    <source>
        <dbReference type="SAM" id="MobiDB-lite"/>
    </source>
</evidence>
<gene>
    <name evidence="2" type="ORF">CBG25638</name>
    <name evidence="2" type="ORF">CBG_25638</name>
</gene>
<reference evidence="2 3" key="2">
    <citation type="journal article" date="2011" name="PLoS Genet.">
        <title>Caenorhabditis briggsae recombinant inbred line genotypes reveal inter-strain incompatibility and the evolution of recombination.</title>
        <authorList>
            <person name="Ross J.A."/>
            <person name="Koboldt D.C."/>
            <person name="Staisch J.E."/>
            <person name="Chamberlin H.M."/>
            <person name="Gupta B.P."/>
            <person name="Miller R.D."/>
            <person name="Baird S.E."/>
            <person name="Haag E.S."/>
        </authorList>
    </citation>
    <scope>NUCLEOTIDE SEQUENCE [LARGE SCALE GENOMIC DNA]</scope>
    <source>
        <strain evidence="2 3">AF16</strain>
    </source>
</reference>
<dbReference type="Proteomes" id="UP000008549">
    <property type="component" value="Unassembled WGS sequence"/>
</dbReference>
<proteinExistence type="predicted"/>
<dbReference type="AlphaFoldDB" id="B6IFC2"/>
<organism evidence="2 3">
    <name type="scientific">Caenorhabditis briggsae</name>
    <dbReference type="NCBI Taxonomy" id="6238"/>
    <lineage>
        <taxon>Eukaryota</taxon>
        <taxon>Metazoa</taxon>
        <taxon>Ecdysozoa</taxon>
        <taxon>Nematoda</taxon>
        <taxon>Chromadorea</taxon>
        <taxon>Rhabditida</taxon>
        <taxon>Rhabditina</taxon>
        <taxon>Rhabditomorpha</taxon>
        <taxon>Rhabditoidea</taxon>
        <taxon>Rhabditidae</taxon>
        <taxon>Peloderinae</taxon>
        <taxon>Caenorhabditis</taxon>
    </lineage>
</organism>
<feature type="region of interest" description="Disordered" evidence="1">
    <location>
        <begin position="1"/>
        <end position="30"/>
    </location>
</feature>
<dbReference type="HOGENOM" id="CLU_2673321_0_0_1"/>
<reference evidence="2 3" key="1">
    <citation type="journal article" date="2003" name="PLoS Biol.">
        <title>The genome sequence of Caenorhabditis briggsae: a platform for comparative genomics.</title>
        <authorList>
            <person name="Stein L.D."/>
            <person name="Bao Z."/>
            <person name="Blasiar D."/>
            <person name="Blumenthal T."/>
            <person name="Brent M.R."/>
            <person name="Chen N."/>
            <person name="Chinwalla A."/>
            <person name="Clarke L."/>
            <person name="Clee C."/>
            <person name="Coghlan A."/>
            <person name="Coulson A."/>
            <person name="D'Eustachio P."/>
            <person name="Fitch D.H."/>
            <person name="Fulton L.A."/>
            <person name="Fulton R.E."/>
            <person name="Griffiths-Jones S."/>
            <person name="Harris T.W."/>
            <person name="Hillier L.W."/>
            <person name="Kamath R."/>
            <person name="Kuwabara P.E."/>
            <person name="Mardis E.R."/>
            <person name="Marra M.A."/>
            <person name="Miner T.L."/>
            <person name="Minx P."/>
            <person name="Mullikin J.C."/>
            <person name="Plumb R.W."/>
            <person name="Rogers J."/>
            <person name="Schein J.E."/>
            <person name="Sohrmann M."/>
            <person name="Spieth J."/>
            <person name="Stajich J.E."/>
            <person name="Wei C."/>
            <person name="Willey D."/>
            <person name="Wilson R.K."/>
            <person name="Durbin R."/>
            <person name="Waterston R.H."/>
        </authorList>
    </citation>
    <scope>NUCLEOTIDE SEQUENCE [LARGE SCALE GENOMIC DNA]</scope>
    <source>
        <strain evidence="2 3">AF16</strain>
    </source>
</reference>
<dbReference type="KEGG" id="cbr:CBG_25638"/>
<dbReference type="RefSeq" id="XP_045098173.1">
    <property type="nucleotide sequence ID" value="XM_045242562.1"/>
</dbReference>
<dbReference type="GeneID" id="68917121"/>
<dbReference type="InParanoid" id="B6IFC2"/>
<dbReference type="EMBL" id="HE601438">
    <property type="protein sequence ID" value="CAR98602.1"/>
    <property type="molecule type" value="Genomic_DNA"/>
</dbReference>
<dbReference type="CTD" id="68917121"/>
<keyword evidence="3" id="KW-1185">Reference proteome</keyword>
<evidence type="ECO:0000313" key="3">
    <source>
        <dbReference type="Proteomes" id="UP000008549"/>
    </source>
</evidence>
<evidence type="ECO:0000313" key="2">
    <source>
        <dbReference type="EMBL" id="CAR98602.1"/>
    </source>
</evidence>
<sequence length="75" mass="8295">MTRGAHEKRGGASKKGGGMRIGGPKSKGGGYYKNKRFYDKSQFKGFLGILQKPYSPSTQSEFLLISVWHGIQKKT</sequence>
<feature type="compositionally biased region" description="Basic and acidic residues" evidence="1">
    <location>
        <begin position="1"/>
        <end position="10"/>
    </location>
</feature>